<evidence type="ECO:0000256" key="6">
    <source>
        <dbReference type="PROSITE-ProRule" id="PRU10137"/>
    </source>
</evidence>
<evidence type="ECO:0000256" key="7">
    <source>
        <dbReference type="SAM" id="Coils"/>
    </source>
</evidence>
<dbReference type="PROSITE" id="PS51736">
    <property type="entry name" value="RECOMBINASES_3"/>
    <property type="match status" value="1"/>
</dbReference>
<evidence type="ECO:0000256" key="3">
    <source>
        <dbReference type="ARBA" id="ARBA00023125"/>
    </source>
</evidence>
<dbReference type="Proteomes" id="UP000230725">
    <property type="component" value="Segment"/>
</dbReference>
<evidence type="ECO:0000256" key="1">
    <source>
        <dbReference type="ARBA" id="ARBA00022908"/>
    </source>
</evidence>
<feature type="active site" description="O-(5'-phospho-DNA)-serine intermediate" evidence="5 6">
    <location>
        <position position="22"/>
    </location>
</feature>
<evidence type="ECO:0000313" key="10">
    <source>
        <dbReference type="EMBL" id="ATI18835.1"/>
    </source>
</evidence>
<keyword evidence="3" id="KW-0238">DNA-binding</keyword>
<evidence type="ECO:0000259" key="9">
    <source>
        <dbReference type="PROSITE" id="PS51737"/>
    </source>
</evidence>
<dbReference type="InterPro" id="IPR006118">
    <property type="entry name" value="Recombinase_CS"/>
</dbReference>
<dbReference type="PROSITE" id="PS00397">
    <property type="entry name" value="RECOMBINASES_1"/>
    <property type="match status" value="1"/>
</dbReference>
<dbReference type="InterPro" id="IPR011109">
    <property type="entry name" value="DNA_bind_recombinase_dom"/>
</dbReference>
<dbReference type="InterPro" id="IPR036162">
    <property type="entry name" value="Resolvase-like_N_sf"/>
</dbReference>
<dbReference type="InterPro" id="IPR006119">
    <property type="entry name" value="Resolv_N"/>
</dbReference>
<keyword evidence="11" id="KW-1185">Reference proteome</keyword>
<dbReference type="GO" id="GO:0003677">
    <property type="term" value="F:DNA binding"/>
    <property type="evidence" value="ECO:0007669"/>
    <property type="project" value="UniProtKB-KW"/>
</dbReference>
<dbReference type="PANTHER" id="PTHR30461:SF2">
    <property type="entry name" value="SERINE RECOMBINASE PINE-RELATED"/>
    <property type="match status" value="1"/>
</dbReference>
<dbReference type="CDD" id="cd00338">
    <property type="entry name" value="Ser_Recombinase"/>
    <property type="match status" value="1"/>
</dbReference>
<sequence length="669" mass="75675">MRTTTLPRKRKMLRVAIYLRVSTSKQLDGWGLDVQDERCRAWVDYQLKGTPHAIVDVYCDGGVSGKLAHRDDLDRLTSDIEAGLIDVVVFAKLDRIGRTMKNIHRWVYDVTDFGVRVATADGRIDSDDQMFGIQLSLLAYMAEVEHALILERTMGGRVKKISGGGWASGTPPYGYMLDEDGEPVVNPAELEQIMKFAELAVDQGASRGEAAKGLNEAGYRTRTGKLWEGNNLILRMRLAIRGYVDFTFSGVNEDGEEITTSYRLELPPLFEDESRRKALETVLLEDMKGEARVSYGEHMLTGHLVSQCGHPRYGAARREYDDVVYRCKNQATIAEGHTCKQIPGEETEKVVWDEVAKKLADPESIKGLVDDWLGTIPERAESYRSRMQEIDDKLNKLRNTRRKKIAMLVASLDEDDEEDQKLIAELKEEIASKEKDLRQEQERIAEWLEEAEHKEERAESMRTLIDRIGTNVHNISQVDKKRLLELLRVRVQIVGESVSGQKGGTKDPMLEWHREKKIKIPLSISDEQWAQVEGILAGGRKPKPEDRPCFEMLLEKLREIKGWHDYDHDERMGGKGWGFFYRLARRWFVEGMYAKALEVLTPYEGVDAPDGYTLPPMKIYGVIDDSAEDVVVTSESAVKAEVGGRTPSTKGIRGNASGFEFEIGSTKAS</sequence>
<dbReference type="GO" id="GO:0000150">
    <property type="term" value="F:DNA strand exchange activity"/>
    <property type="evidence" value="ECO:0007669"/>
    <property type="project" value="UniProtKB-KW"/>
</dbReference>
<dbReference type="EMBL" id="MF766046">
    <property type="protein sequence ID" value="ATI18835.1"/>
    <property type="molecule type" value="Genomic_DNA"/>
</dbReference>
<evidence type="ECO:0000256" key="2">
    <source>
        <dbReference type="ARBA" id="ARBA00023100"/>
    </source>
</evidence>
<keyword evidence="4" id="KW-0233">DNA recombination</keyword>
<feature type="coiled-coil region" evidence="7">
    <location>
        <begin position="380"/>
        <end position="464"/>
    </location>
</feature>
<evidence type="ECO:0000256" key="5">
    <source>
        <dbReference type="PIRSR" id="PIRSR606118-50"/>
    </source>
</evidence>
<dbReference type="GO" id="GO:0015074">
    <property type="term" value="P:DNA integration"/>
    <property type="evidence" value="ECO:0007669"/>
    <property type="project" value="UniProtKB-KW"/>
</dbReference>
<dbReference type="PROSITE" id="PS51737">
    <property type="entry name" value="RECOMBINASE_DNA_BIND"/>
    <property type="match status" value="1"/>
</dbReference>
<dbReference type="InterPro" id="IPR050639">
    <property type="entry name" value="SSR_resolvase"/>
</dbReference>
<keyword evidence="7" id="KW-0175">Coiled coil</keyword>
<reference evidence="10 11" key="1">
    <citation type="submission" date="2017-08" db="EMBL/GenBank/DDBJ databases">
        <authorList>
            <person name="Jones O.D."/>
            <person name="Rapp I.M."/>
            <person name="Layton S."/>
            <person name="Bhuiyan S."/>
            <person name="Kim T."/>
            <person name="Hughes L.E."/>
            <person name="Garlena R.A."/>
            <person name="Russell D.A."/>
            <person name="Pope W.H."/>
            <person name="Jacobs-Sera D."/>
            <person name="Hendrix R.W."/>
            <person name="Hatfull G.F."/>
        </authorList>
    </citation>
    <scope>NUCLEOTIDE SEQUENCE [LARGE SCALE GENOMIC DNA]</scope>
</reference>
<organism evidence="10 11">
    <name type="scientific">Streptomyces phage Diane</name>
    <dbReference type="NCBI Taxonomy" id="2041207"/>
    <lineage>
        <taxon>Viruses</taxon>
        <taxon>Duplodnaviria</taxon>
        <taxon>Heunggongvirae</taxon>
        <taxon>Uroviricota</taxon>
        <taxon>Caudoviricetes</taxon>
        <taxon>Arquatrovirinae</taxon>
        <taxon>Omarvirus</taxon>
        <taxon>Omarvirus diane</taxon>
    </lineage>
</organism>
<evidence type="ECO:0000256" key="4">
    <source>
        <dbReference type="ARBA" id="ARBA00023172"/>
    </source>
</evidence>
<accession>A0A291LIA8</accession>
<evidence type="ECO:0000313" key="11">
    <source>
        <dbReference type="Proteomes" id="UP000230725"/>
    </source>
</evidence>
<dbReference type="PANTHER" id="PTHR30461">
    <property type="entry name" value="DNA-INVERTASE FROM LAMBDOID PROPHAGE"/>
    <property type="match status" value="1"/>
</dbReference>
<evidence type="ECO:0000259" key="8">
    <source>
        <dbReference type="PROSITE" id="PS51736"/>
    </source>
</evidence>
<protein>
    <submittedName>
        <fullName evidence="10">Serine integrase</fullName>
    </submittedName>
</protein>
<dbReference type="SUPFAM" id="SSF53041">
    <property type="entry name" value="Resolvase-like"/>
    <property type="match status" value="1"/>
</dbReference>
<dbReference type="Pfam" id="PF00239">
    <property type="entry name" value="Resolvase"/>
    <property type="match status" value="1"/>
</dbReference>
<feature type="domain" description="Recombinase" evidence="9">
    <location>
        <begin position="172"/>
        <end position="289"/>
    </location>
</feature>
<gene>
    <name evidence="10" type="ORF">SEA_DIANE_51</name>
</gene>
<dbReference type="Gene3D" id="3.40.50.1390">
    <property type="entry name" value="Resolvase, N-terminal catalytic domain"/>
    <property type="match status" value="1"/>
</dbReference>
<feature type="domain" description="Resolvase/invertase-type recombinase catalytic" evidence="8">
    <location>
        <begin position="14"/>
        <end position="164"/>
    </location>
</feature>
<dbReference type="SMART" id="SM00857">
    <property type="entry name" value="Resolvase"/>
    <property type="match status" value="1"/>
</dbReference>
<proteinExistence type="predicted"/>
<name>A0A291LIA8_9CAUD</name>
<dbReference type="InterPro" id="IPR038109">
    <property type="entry name" value="DNA_bind_recomb_sf"/>
</dbReference>
<dbReference type="Gene3D" id="3.90.1750.20">
    <property type="entry name" value="Putative Large Serine Recombinase, Chain B, Domain 2"/>
    <property type="match status" value="1"/>
</dbReference>
<keyword evidence="2" id="KW-0230">DNA invertase</keyword>
<keyword evidence="1" id="KW-0229">DNA integration</keyword>